<keyword evidence="6" id="KW-1003">Cell membrane</keyword>
<evidence type="ECO:0000256" key="7">
    <source>
        <dbReference type="ARBA" id="ARBA00022519"/>
    </source>
</evidence>
<gene>
    <name evidence="16" type="ORF">ENL01_04870</name>
</gene>
<name>A0A7C5DCI4_9CHLB</name>
<evidence type="ECO:0000256" key="12">
    <source>
        <dbReference type="ARBA" id="ARBA00023136"/>
    </source>
</evidence>
<sequence length="141" mass="14854">MTSSPDTPPALTEITPLAPDDTGARSRWIAAGGILGALAASTCCIVPLILFSLGVSGAWVGNLTALEPYKPIFIAITLGFLGYGYWMVYRKPRTCAEGAACARPLPNRPVKTGLWAATILILIAFFWNAIAPIVAPILLGL</sequence>
<evidence type="ECO:0000256" key="1">
    <source>
        <dbReference type="ARBA" id="ARBA00004429"/>
    </source>
</evidence>
<comment type="caution">
    <text evidence="16">The sequence shown here is derived from an EMBL/GenBank/DDBJ whole genome shotgun (WGS) entry which is preliminary data.</text>
</comment>
<feature type="transmembrane region" description="Helical" evidence="15">
    <location>
        <begin position="34"/>
        <end position="60"/>
    </location>
</feature>
<evidence type="ECO:0000256" key="10">
    <source>
        <dbReference type="ARBA" id="ARBA00022914"/>
    </source>
</evidence>
<evidence type="ECO:0000256" key="4">
    <source>
        <dbReference type="ARBA" id="ARBA00022448"/>
    </source>
</evidence>
<feature type="transmembrane region" description="Helical" evidence="15">
    <location>
        <begin position="72"/>
        <end position="89"/>
    </location>
</feature>
<keyword evidence="12 15" id="KW-0472">Membrane</keyword>
<evidence type="ECO:0000256" key="8">
    <source>
        <dbReference type="ARBA" id="ARBA00022692"/>
    </source>
</evidence>
<accession>A0A7C5DCI4</accession>
<evidence type="ECO:0000256" key="6">
    <source>
        <dbReference type="ARBA" id="ARBA00022475"/>
    </source>
</evidence>
<dbReference type="InterPro" id="IPR003457">
    <property type="entry name" value="Transprt_MerT"/>
</dbReference>
<evidence type="ECO:0000256" key="9">
    <source>
        <dbReference type="ARBA" id="ARBA00022723"/>
    </source>
</evidence>
<evidence type="ECO:0000256" key="11">
    <source>
        <dbReference type="ARBA" id="ARBA00022989"/>
    </source>
</evidence>
<evidence type="ECO:0000256" key="15">
    <source>
        <dbReference type="SAM" id="Phobius"/>
    </source>
</evidence>
<evidence type="ECO:0000313" key="16">
    <source>
        <dbReference type="EMBL" id="HHE08186.1"/>
    </source>
</evidence>
<feature type="transmembrane region" description="Helical" evidence="15">
    <location>
        <begin position="113"/>
        <end position="139"/>
    </location>
</feature>
<proteinExistence type="inferred from homology"/>
<comment type="similarity">
    <text evidence="2">Belongs to the MerT family.</text>
</comment>
<keyword evidence="9" id="KW-0479">Metal-binding</keyword>
<keyword evidence="11 15" id="KW-1133">Transmembrane helix</keyword>
<evidence type="ECO:0000256" key="13">
    <source>
        <dbReference type="ARBA" id="ARBA00030934"/>
    </source>
</evidence>
<dbReference type="GO" id="GO:0005886">
    <property type="term" value="C:plasma membrane"/>
    <property type="evidence" value="ECO:0007669"/>
    <property type="project" value="UniProtKB-SubCell"/>
</dbReference>
<reference evidence="16" key="1">
    <citation type="journal article" date="2020" name="mSystems">
        <title>Genome- and Community-Level Interaction Insights into Carbon Utilization and Element Cycling Functions of Hydrothermarchaeota in Hydrothermal Sediment.</title>
        <authorList>
            <person name="Zhou Z."/>
            <person name="Liu Y."/>
            <person name="Xu W."/>
            <person name="Pan J."/>
            <person name="Luo Z.H."/>
            <person name="Li M."/>
        </authorList>
    </citation>
    <scope>NUCLEOTIDE SEQUENCE [LARGE SCALE GENOMIC DNA]</scope>
    <source>
        <strain evidence="16">HyVt-628</strain>
    </source>
</reference>
<keyword evidence="5" id="KW-0475">Mercuric resistance</keyword>
<dbReference type="GO" id="GO:0046872">
    <property type="term" value="F:metal ion binding"/>
    <property type="evidence" value="ECO:0007669"/>
    <property type="project" value="UniProtKB-KW"/>
</dbReference>
<comment type="subcellular location">
    <subcellularLocation>
        <location evidence="1">Cell inner membrane</location>
        <topology evidence="1">Multi-pass membrane protein</topology>
    </subcellularLocation>
</comment>
<evidence type="ECO:0000256" key="14">
    <source>
        <dbReference type="ARBA" id="ARBA00045720"/>
    </source>
</evidence>
<evidence type="ECO:0000256" key="2">
    <source>
        <dbReference type="ARBA" id="ARBA00008224"/>
    </source>
</evidence>
<dbReference type="GO" id="GO:0015097">
    <property type="term" value="F:mercury ion transmembrane transporter activity"/>
    <property type="evidence" value="ECO:0007669"/>
    <property type="project" value="InterPro"/>
</dbReference>
<dbReference type="Proteomes" id="UP000886059">
    <property type="component" value="Unassembled WGS sequence"/>
</dbReference>
<protein>
    <recommendedName>
        <fullName evidence="3">Mercuric transport protein MerT</fullName>
    </recommendedName>
    <alternativeName>
        <fullName evidence="13">Mercury ion transport protein</fullName>
    </alternativeName>
</protein>
<evidence type="ECO:0000256" key="3">
    <source>
        <dbReference type="ARBA" id="ARBA00017053"/>
    </source>
</evidence>
<organism evidence="16">
    <name type="scientific">Chlorobaculum parvum</name>
    <dbReference type="NCBI Taxonomy" id="274539"/>
    <lineage>
        <taxon>Bacteria</taxon>
        <taxon>Pseudomonadati</taxon>
        <taxon>Chlorobiota</taxon>
        <taxon>Chlorobiia</taxon>
        <taxon>Chlorobiales</taxon>
        <taxon>Chlorobiaceae</taxon>
        <taxon>Chlorobaculum</taxon>
    </lineage>
</organism>
<evidence type="ECO:0000256" key="5">
    <source>
        <dbReference type="ARBA" id="ARBA00022466"/>
    </source>
</evidence>
<dbReference type="EMBL" id="DRSK01000275">
    <property type="protein sequence ID" value="HHE08186.1"/>
    <property type="molecule type" value="Genomic_DNA"/>
</dbReference>
<dbReference type="AlphaFoldDB" id="A0A7C5DCI4"/>
<keyword evidence="8 15" id="KW-0812">Transmembrane</keyword>
<dbReference type="Gene3D" id="1.10.287.910">
    <property type="entry name" value="bacterial mercury transporter, merf"/>
    <property type="match status" value="1"/>
</dbReference>
<keyword evidence="7" id="KW-0997">Cell inner membrane</keyword>
<dbReference type="Pfam" id="PF02411">
    <property type="entry name" value="MerT"/>
    <property type="match status" value="1"/>
</dbReference>
<keyword evidence="4" id="KW-0813">Transport</keyword>
<keyword evidence="10" id="KW-0476">Mercury</keyword>
<comment type="function">
    <text evidence="14">Involved in mercury resistance. Probably transfers a mercuric ion from the periplasmic Hg(2+)-binding protein MerP to the cytoplasmic mercuric reductase MerA.</text>
</comment>